<evidence type="ECO:0000256" key="2">
    <source>
        <dbReference type="ARBA" id="ARBA00008143"/>
    </source>
</evidence>
<evidence type="ECO:0000256" key="9">
    <source>
        <dbReference type="ARBA" id="ARBA00023170"/>
    </source>
</evidence>
<dbReference type="KEGG" id="woc:BA177_01095"/>
<dbReference type="PANTHER" id="PTHR30069">
    <property type="entry name" value="TONB-DEPENDENT OUTER MEMBRANE RECEPTOR"/>
    <property type="match status" value="1"/>
</dbReference>
<gene>
    <name evidence="15" type="ORF">BA177_01095</name>
</gene>
<protein>
    <submittedName>
        <fullName evidence="15">Ligand-gated channel</fullName>
    </submittedName>
</protein>
<keyword evidence="9" id="KW-0675">Receptor</keyword>
<comment type="similarity">
    <text evidence="2">Belongs to the TonB-dependent receptor family. Hemoglobin/haptoglobin binding protein subfamily.</text>
</comment>
<evidence type="ECO:0000259" key="14">
    <source>
        <dbReference type="Pfam" id="PF07715"/>
    </source>
</evidence>
<evidence type="ECO:0000259" key="13">
    <source>
        <dbReference type="Pfam" id="PF00593"/>
    </source>
</evidence>
<feature type="domain" description="TonB-dependent receptor-like beta-barrel" evidence="13">
    <location>
        <begin position="241"/>
        <end position="588"/>
    </location>
</feature>
<dbReference type="SUPFAM" id="SSF56935">
    <property type="entry name" value="Porins"/>
    <property type="match status" value="1"/>
</dbReference>
<keyword evidence="10 11" id="KW-0998">Cell outer membrane</keyword>
<dbReference type="OrthoDB" id="127311at2"/>
<dbReference type="InterPro" id="IPR037066">
    <property type="entry name" value="Plug_dom_sf"/>
</dbReference>
<dbReference type="InterPro" id="IPR000531">
    <property type="entry name" value="Beta-barrel_TonB"/>
</dbReference>
<comment type="subcellular location">
    <subcellularLocation>
        <location evidence="1 11">Cell outer membrane</location>
        <topology evidence="1 11">Multi-pass membrane protein</topology>
    </subcellularLocation>
</comment>
<dbReference type="Gene3D" id="2.170.130.10">
    <property type="entry name" value="TonB-dependent receptor, plug domain"/>
    <property type="match status" value="1"/>
</dbReference>
<evidence type="ECO:0000256" key="10">
    <source>
        <dbReference type="ARBA" id="ARBA00023237"/>
    </source>
</evidence>
<keyword evidence="7 12" id="KW-0798">TonB box</keyword>
<evidence type="ECO:0000313" key="15">
    <source>
        <dbReference type="EMBL" id="ANO50002.1"/>
    </source>
</evidence>
<keyword evidence="8 11" id="KW-0472">Membrane</keyword>
<evidence type="ECO:0000256" key="5">
    <source>
        <dbReference type="ARBA" id="ARBA00022692"/>
    </source>
</evidence>
<keyword evidence="4 11" id="KW-1134">Transmembrane beta strand</keyword>
<evidence type="ECO:0000256" key="12">
    <source>
        <dbReference type="RuleBase" id="RU003357"/>
    </source>
</evidence>
<dbReference type="PROSITE" id="PS52016">
    <property type="entry name" value="TONB_DEPENDENT_REC_3"/>
    <property type="match status" value="1"/>
</dbReference>
<dbReference type="Gene3D" id="2.40.170.20">
    <property type="entry name" value="TonB-dependent receptor, beta-barrel domain"/>
    <property type="match status" value="1"/>
</dbReference>
<keyword evidence="6" id="KW-0732">Signal</keyword>
<evidence type="ECO:0000256" key="7">
    <source>
        <dbReference type="ARBA" id="ARBA00023077"/>
    </source>
</evidence>
<dbReference type="Pfam" id="PF07715">
    <property type="entry name" value="Plug"/>
    <property type="match status" value="1"/>
</dbReference>
<dbReference type="GO" id="GO:0044718">
    <property type="term" value="P:siderophore transmembrane transport"/>
    <property type="evidence" value="ECO:0007669"/>
    <property type="project" value="TreeGrafter"/>
</dbReference>
<dbReference type="EMBL" id="CP016268">
    <property type="protein sequence ID" value="ANO50002.1"/>
    <property type="molecule type" value="Genomic_DNA"/>
</dbReference>
<dbReference type="GO" id="GO:0009279">
    <property type="term" value="C:cell outer membrane"/>
    <property type="evidence" value="ECO:0007669"/>
    <property type="project" value="UniProtKB-SubCell"/>
</dbReference>
<dbReference type="Pfam" id="PF00593">
    <property type="entry name" value="TonB_dep_Rec_b-barrel"/>
    <property type="match status" value="1"/>
</dbReference>
<dbReference type="Proteomes" id="UP000092695">
    <property type="component" value="Chromosome"/>
</dbReference>
<evidence type="ECO:0000256" key="3">
    <source>
        <dbReference type="ARBA" id="ARBA00022448"/>
    </source>
</evidence>
<evidence type="ECO:0000256" key="4">
    <source>
        <dbReference type="ARBA" id="ARBA00022452"/>
    </source>
</evidence>
<dbReference type="InterPro" id="IPR012910">
    <property type="entry name" value="Plug_dom"/>
</dbReference>
<evidence type="ECO:0000256" key="11">
    <source>
        <dbReference type="PROSITE-ProRule" id="PRU01360"/>
    </source>
</evidence>
<name>A0A193LBX0_9GAMM</name>
<dbReference type="GO" id="GO:0015344">
    <property type="term" value="F:siderophore uptake transmembrane transporter activity"/>
    <property type="evidence" value="ECO:0007669"/>
    <property type="project" value="TreeGrafter"/>
</dbReference>
<dbReference type="AlphaFoldDB" id="A0A193LBX0"/>
<keyword evidence="3 11" id="KW-0813">Transport</keyword>
<reference evidence="15 16" key="1">
    <citation type="submission" date="2016-06" db="EMBL/GenBank/DDBJ databases">
        <title>Complete genome sequence of a deep-branching marine Gamma Proteobacterium Woeseia oceani type strain XK5.</title>
        <authorList>
            <person name="Mu D."/>
            <person name="Du Z."/>
        </authorList>
    </citation>
    <scope>NUCLEOTIDE SEQUENCE [LARGE SCALE GENOMIC DNA]</scope>
    <source>
        <strain evidence="15 16">XK5</strain>
    </source>
</reference>
<proteinExistence type="inferred from homology"/>
<organism evidence="15 16">
    <name type="scientific">Woeseia oceani</name>
    <dbReference type="NCBI Taxonomy" id="1548547"/>
    <lineage>
        <taxon>Bacteria</taxon>
        <taxon>Pseudomonadati</taxon>
        <taxon>Pseudomonadota</taxon>
        <taxon>Gammaproteobacteria</taxon>
        <taxon>Woeseiales</taxon>
        <taxon>Woeseiaceae</taxon>
        <taxon>Woeseia</taxon>
    </lineage>
</organism>
<feature type="domain" description="TonB-dependent receptor plug" evidence="14">
    <location>
        <begin position="32"/>
        <end position="141"/>
    </location>
</feature>
<dbReference type="STRING" id="1548547.BA177_01095"/>
<accession>A0A193LBX0</accession>
<keyword evidence="5 11" id="KW-0812">Transmembrane</keyword>
<evidence type="ECO:0000256" key="6">
    <source>
        <dbReference type="ARBA" id="ARBA00022729"/>
    </source>
</evidence>
<sequence>MANPAVADEDDHDEMEEIEEILVQATRSRRRVQDQPTRIEVLNQEEISEKIMMRPGNISMMLAETGGLRVQVTSPALGSSNIRIHGMRGRYTQLLADGLPLYGGQASGLGLLQVPPSDLGQVEVIKGSASALYGGQALGGVINLVSKRPSEVTEGEVILNATTRDGQDFSTYASSPLGNRWSGSLLVAANQHGANDLDDDGWIDLPEYERWSVRPRLFWEGYEGTNLYLTVGAMGEDRKGGTLSGSVVPDGSAFPQNQDTDRLDGGFLLQHPINDQLSAQVRASAIRQQHDHVFGDLLEQDRHQTILTEASLSGDLPGASWVGGVAFQSDEYDSGTFPIHDYKYESPAAFAHFDQDLGERLTGALSVRWDDHSEYGGELSPRMALLFREGAWTVRGSWGRGFFAPTPFLEETEAAGLSRLEPLANLEAETAETASIDVSYSAGNLETGLTFFGSSIADAVRIETLAADRVQMVNVDGVTRTRGIEALMRWRLDDFVVTASYLYTDASEPDEDDVGRRTVPLTPRHSAGMVAFWEVEEKGRIGFEVYYTGTQFLEDNPYRMESDPYFEVGLLGEIIRGRYSFFLNLENILDVRQTREDLLVRPNRTPDGRWTVDAWAPLEGFVANAGVRIRLGEF</sequence>
<keyword evidence="16" id="KW-1185">Reference proteome</keyword>
<dbReference type="InterPro" id="IPR036942">
    <property type="entry name" value="Beta-barrel_TonB_sf"/>
</dbReference>
<dbReference type="PANTHER" id="PTHR30069:SF29">
    <property type="entry name" value="HEMOGLOBIN AND HEMOGLOBIN-HAPTOGLOBIN-BINDING PROTEIN 1-RELATED"/>
    <property type="match status" value="1"/>
</dbReference>
<evidence type="ECO:0000313" key="16">
    <source>
        <dbReference type="Proteomes" id="UP000092695"/>
    </source>
</evidence>
<dbReference type="InterPro" id="IPR039426">
    <property type="entry name" value="TonB-dep_rcpt-like"/>
</dbReference>
<evidence type="ECO:0000256" key="1">
    <source>
        <dbReference type="ARBA" id="ARBA00004571"/>
    </source>
</evidence>
<evidence type="ECO:0000256" key="8">
    <source>
        <dbReference type="ARBA" id="ARBA00023136"/>
    </source>
</evidence>